<feature type="domain" description="Integrase zinc-binding" evidence="1">
    <location>
        <begin position="2"/>
        <end position="42"/>
    </location>
</feature>
<evidence type="ECO:0000259" key="1">
    <source>
        <dbReference type="Pfam" id="PF17921"/>
    </source>
</evidence>
<dbReference type="PANTHER" id="PTHR35046">
    <property type="entry name" value="ZINC KNUCKLE (CCHC-TYPE) FAMILY PROTEIN"/>
    <property type="match status" value="1"/>
</dbReference>
<keyword evidence="3" id="KW-1185">Reference proteome</keyword>
<dbReference type="OrthoDB" id="1404009at2759"/>
<dbReference type="Proteomes" id="UP000634136">
    <property type="component" value="Unassembled WGS sequence"/>
</dbReference>
<gene>
    <name evidence="2" type="ORF">G2W53_033528</name>
</gene>
<dbReference type="Pfam" id="PF17921">
    <property type="entry name" value="Integrase_H2C2"/>
    <property type="match status" value="1"/>
</dbReference>
<accession>A0A834T2C8</accession>
<dbReference type="PANTHER" id="PTHR35046:SF9">
    <property type="entry name" value="RNA-DIRECTED DNA POLYMERASE"/>
    <property type="match status" value="1"/>
</dbReference>
<sequence>MGHFGVKKTLDVLLEHFFWPKMKRDVGRICAKCITCRKAKSRVLPHGLYTPLPVPSETWVDISMDFVLGLLRSKKGMDSIFVVVDRCVHSSTDHSPFEIVYGFNPLTPLDLLPIPIDERKSIDGKKKAEIVKQLHERVKQHIEKKNEQYASKANKGRRRVLFEPECYVPLASSLKGVAAVLKAGKSGKIHAS</sequence>
<evidence type="ECO:0000313" key="2">
    <source>
        <dbReference type="EMBL" id="KAF7812552.1"/>
    </source>
</evidence>
<organism evidence="2 3">
    <name type="scientific">Senna tora</name>
    <dbReference type="NCBI Taxonomy" id="362788"/>
    <lineage>
        <taxon>Eukaryota</taxon>
        <taxon>Viridiplantae</taxon>
        <taxon>Streptophyta</taxon>
        <taxon>Embryophyta</taxon>
        <taxon>Tracheophyta</taxon>
        <taxon>Spermatophyta</taxon>
        <taxon>Magnoliopsida</taxon>
        <taxon>eudicotyledons</taxon>
        <taxon>Gunneridae</taxon>
        <taxon>Pentapetalae</taxon>
        <taxon>rosids</taxon>
        <taxon>fabids</taxon>
        <taxon>Fabales</taxon>
        <taxon>Fabaceae</taxon>
        <taxon>Caesalpinioideae</taxon>
        <taxon>Cassia clade</taxon>
        <taxon>Senna</taxon>
    </lineage>
</organism>
<dbReference type="AlphaFoldDB" id="A0A834T2C8"/>
<dbReference type="Gene3D" id="1.10.340.70">
    <property type="match status" value="1"/>
</dbReference>
<protein>
    <submittedName>
        <fullName evidence="2">Transposon Ty3-I Gag-Pol polyprotein</fullName>
    </submittedName>
</protein>
<reference evidence="2" key="1">
    <citation type="submission" date="2020-09" db="EMBL/GenBank/DDBJ databases">
        <title>Genome-Enabled Discovery of Anthraquinone Biosynthesis in Senna tora.</title>
        <authorList>
            <person name="Kang S.-H."/>
            <person name="Pandey R.P."/>
            <person name="Lee C.-M."/>
            <person name="Sim J.-S."/>
            <person name="Jeong J.-T."/>
            <person name="Choi B.-S."/>
            <person name="Jung M."/>
            <person name="Ginzburg D."/>
            <person name="Zhao K."/>
            <person name="Won S.Y."/>
            <person name="Oh T.-J."/>
            <person name="Yu Y."/>
            <person name="Kim N.-H."/>
            <person name="Lee O.R."/>
            <person name="Lee T.-H."/>
            <person name="Bashyal P."/>
            <person name="Kim T.-S."/>
            <person name="Lee W.-H."/>
            <person name="Kawkins C."/>
            <person name="Kim C.-K."/>
            <person name="Kim J.S."/>
            <person name="Ahn B.O."/>
            <person name="Rhee S.Y."/>
            <person name="Sohng J.K."/>
        </authorList>
    </citation>
    <scope>NUCLEOTIDE SEQUENCE</scope>
    <source>
        <tissue evidence="2">Leaf</tissue>
    </source>
</reference>
<dbReference type="EMBL" id="JAAIUW010000010">
    <property type="protein sequence ID" value="KAF7812552.1"/>
    <property type="molecule type" value="Genomic_DNA"/>
</dbReference>
<evidence type="ECO:0000313" key="3">
    <source>
        <dbReference type="Proteomes" id="UP000634136"/>
    </source>
</evidence>
<name>A0A834T2C8_9FABA</name>
<dbReference type="InterPro" id="IPR041588">
    <property type="entry name" value="Integrase_H2C2"/>
</dbReference>
<proteinExistence type="predicted"/>
<comment type="caution">
    <text evidence="2">The sequence shown here is derived from an EMBL/GenBank/DDBJ whole genome shotgun (WGS) entry which is preliminary data.</text>
</comment>